<dbReference type="RefSeq" id="WP_400188230.1">
    <property type="nucleotide sequence ID" value="NZ_JBGORX010000006.1"/>
</dbReference>
<sequence length="134" mass="15486">MYSMFEKKEPKDSIGKLIEQEAISYFSDPKNSSNLNKMADHFSFTQDINSAALGHFLEKIFQENEELYGAVLDEVGYKDSSQLTEEQNRFVKIAIYSKVRELVHQYAQEHNYTLTKDDADHVQVATRPEGNLQM</sequence>
<keyword evidence="2" id="KW-1185">Reference proteome</keyword>
<proteinExistence type="predicted"/>
<name>A0ABW8D9L7_9GAMM</name>
<gene>
    <name evidence="1" type="ORF">ACD661_12645</name>
</gene>
<protein>
    <submittedName>
        <fullName evidence="1">Uncharacterized protein</fullName>
    </submittedName>
</protein>
<comment type="caution">
    <text evidence="1">The sequence shown here is derived from an EMBL/GenBank/DDBJ whole genome shotgun (WGS) entry which is preliminary data.</text>
</comment>
<accession>A0ABW8D9L7</accession>
<reference evidence="1 2" key="1">
    <citation type="submission" date="2024-08" db="EMBL/GenBank/DDBJ databases">
        <title>Draft Genome Sequence of Legionella lytica strain DSB2004, Isolated From a Fire Sprinkler System.</title>
        <authorList>
            <person name="Everhart A.D."/>
            <person name="Kidane D.T."/>
            <person name="Farone A.L."/>
            <person name="Farone M.B."/>
        </authorList>
    </citation>
    <scope>NUCLEOTIDE SEQUENCE [LARGE SCALE GENOMIC DNA]</scope>
    <source>
        <strain evidence="1 2">DSB2004</strain>
    </source>
</reference>
<dbReference type="EMBL" id="JBGORX010000006">
    <property type="protein sequence ID" value="MFJ1269407.1"/>
    <property type="molecule type" value="Genomic_DNA"/>
</dbReference>
<evidence type="ECO:0000313" key="1">
    <source>
        <dbReference type="EMBL" id="MFJ1269407.1"/>
    </source>
</evidence>
<evidence type="ECO:0000313" key="2">
    <source>
        <dbReference type="Proteomes" id="UP001615550"/>
    </source>
</evidence>
<dbReference type="Proteomes" id="UP001615550">
    <property type="component" value="Unassembled WGS sequence"/>
</dbReference>
<organism evidence="1 2">
    <name type="scientific">Legionella lytica</name>
    <dbReference type="NCBI Taxonomy" id="96232"/>
    <lineage>
        <taxon>Bacteria</taxon>
        <taxon>Pseudomonadati</taxon>
        <taxon>Pseudomonadota</taxon>
        <taxon>Gammaproteobacteria</taxon>
        <taxon>Legionellales</taxon>
        <taxon>Legionellaceae</taxon>
        <taxon>Legionella</taxon>
    </lineage>
</organism>